<sequence>MNILILGATGRVGTEITRLALGGQHEVKVLVRQPEKLAEVHDSLTVIQGNVLNRQDLSEAMNGVDVVVSALNTDKNNTLSRSTPLIVREMQEQGLQRFIMVGTAGILNSREESERYRFQSKESKRRSTTAAEDHLAAYRSLKESGLKWTVVCPTALINGAAEGHYRVEKDYLPENGKRISVGDTAAFTYSLLEQEKYLHARVGLAY</sequence>
<dbReference type="Gene3D" id="3.40.50.720">
    <property type="entry name" value="NAD(P)-binding Rossmann-like Domain"/>
    <property type="match status" value="1"/>
</dbReference>
<proteinExistence type="predicted"/>
<evidence type="ECO:0000313" key="3">
    <source>
        <dbReference type="Proteomes" id="UP000319756"/>
    </source>
</evidence>
<protein>
    <submittedName>
        <fullName evidence="2">SDR family oxidoreductase</fullName>
    </submittedName>
</protein>
<feature type="domain" description="NAD(P)-binding" evidence="1">
    <location>
        <begin position="7"/>
        <end position="194"/>
    </location>
</feature>
<gene>
    <name evidence="2" type="ORF">EPH95_02320</name>
</gene>
<dbReference type="InterPro" id="IPR051606">
    <property type="entry name" value="Polyketide_Oxido-like"/>
</dbReference>
<dbReference type="Pfam" id="PF13460">
    <property type="entry name" value="NAD_binding_10"/>
    <property type="match status" value="1"/>
</dbReference>
<name>A0A514LE87_9BACI</name>
<dbReference type="SUPFAM" id="SSF51735">
    <property type="entry name" value="NAD(P)-binding Rossmann-fold domains"/>
    <property type="match status" value="1"/>
</dbReference>
<dbReference type="Proteomes" id="UP000319756">
    <property type="component" value="Chromosome"/>
</dbReference>
<accession>A0A514LE87</accession>
<dbReference type="InterPro" id="IPR036291">
    <property type="entry name" value="NAD(P)-bd_dom_sf"/>
</dbReference>
<dbReference type="GO" id="GO:0016646">
    <property type="term" value="F:oxidoreductase activity, acting on the CH-NH group of donors, NAD or NADP as acceptor"/>
    <property type="evidence" value="ECO:0007669"/>
    <property type="project" value="TreeGrafter"/>
</dbReference>
<evidence type="ECO:0000259" key="1">
    <source>
        <dbReference type="Pfam" id="PF13460"/>
    </source>
</evidence>
<dbReference type="PANTHER" id="PTHR43355:SF2">
    <property type="entry name" value="FLAVIN REDUCTASE (NADPH)"/>
    <property type="match status" value="1"/>
</dbReference>
<keyword evidence="3" id="KW-1185">Reference proteome</keyword>
<organism evidence="2 3">
    <name type="scientific">Salicibibacter halophilus</name>
    <dbReference type="NCBI Taxonomy" id="2502791"/>
    <lineage>
        <taxon>Bacteria</taxon>
        <taxon>Bacillati</taxon>
        <taxon>Bacillota</taxon>
        <taxon>Bacilli</taxon>
        <taxon>Bacillales</taxon>
        <taxon>Bacillaceae</taxon>
        <taxon>Salicibibacter</taxon>
    </lineage>
</organism>
<dbReference type="RefSeq" id="WP_142087000.1">
    <property type="nucleotide sequence ID" value="NZ_CP035485.1"/>
</dbReference>
<dbReference type="AlphaFoldDB" id="A0A514LE87"/>
<dbReference type="EMBL" id="CP035485">
    <property type="protein sequence ID" value="QDI90150.1"/>
    <property type="molecule type" value="Genomic_DNA"/>
</dbReference>
<dbReference type="KEGG" id="sale:EPH95_02320"/>
<dbReference type="OrthoDB" id="9785372at2"/>
<dbReference type="CDD" id="cd05244">
    <property type="entry name" value="BVR-B_like_SDR_a"/>
    <property type="match status" value="1"/>
</dbReference>
<reference evidence="3" key="1">
    <citation type="submission" date="2019-01" db="EMBL/GenBank/DDBJ databases">
        <title>Genomic analysis of Salicibibacter sp. NKC3-5.</title>
        <authorList>
            <person name="Oh Y.J."/>
        </authorList>
    </citation>
    <scope>NUCLEOTIDE SEQUENCE [LARGE SCALE GENOMIC DNA]</scope>
    <source>
        <strain evidence="3">NKC3-5</strain>
    </source>
</reference>
<dbReference type="InterPro" id="IPR016040">
    <property type="entry name" value="NAD(P)-bd_dom"/>
</dbReference>
<evidence type="ECO:0000313" key="2">
    <source>
        <dbReference type="EMBL" id="QDI90150.1"/>
    </source>
</evidence>
<dbReference type="PANTHER" id="PTHR43355">
    <property type="entry name" value="FLAVIN REDUCTASE (NADPH)"/>
    <property type="match status" value="1"/>
</dbReference>